<dbReference type="InterPro" id="IPR012337">
    <property type="entry name" value="RNaseH-like_sf"/>
</dbReference>
<evidence type="ECO:0000256" key="15">
    <source>
        <dbReference type="ARBA" id="ARBA00023242"/>
    </source>
</evidence>
<dbReference type="Gene3D" id="3.90.1600.10">
    <property type="entry name" value="Palm domain of DNA polymerase"/>
    <property type="match status" value="1"/>
</dbReference>
<dbReference type="PANTHER" id="PTHR10670:SF0">
    <property type="entry name" value="DNA POLYMERASE EPSILON CATALYTIC SUBUNIT A"/>
    <property type="match status" value="1"/>
</dbReference>
<gene>
    <name evidence="22" type="ORF">B0A49_01531</name>
</gene>
<keyword evidence="8 19" id="KW-0479">Metal-binding</keyword>
<dbReference type="Pfam" id="PF22912">
    <property type="entry name" value="zf-DPOE"/>
    <property type="match status" value="1"/>
</dbReference>
<evidence type="ECO:0000256" key="6">
    <source>
        <dbReference type="ARBA" id="ARBA00022695"/>
    </source>
</evidence>
<name>A0A4U0XRR3_9PEZI</name>
<dbReference type="GO" id="GO:0006272">
    <property type="term" value="P:leading strand elongation"/>
    <property type="evidence" value="ECO:0007669"/>
    <property type="project" value="TreeGrafter"/>
</dbReference>
<reference evidence="22 23" key="1">
    <citation type="submission" date="2017-03" db="EMBL/GenBank/DDBJ databases">
        <title>Genomes of endolithic fungi from Antarctica.</title>
        <authorList>
            <person name="Coleine C."/>
            <person name="Masonjones S."/>
            <person name="Stajich J.E."/>
        </authorList>
    </citation>
    <scope>NUCLEOTIDE SEQUENCE [LARGE SCALE GENOMIC DNA]</scope>
    <source>
        <strain evidence="22 23">CCFEE 5187</strain>
    </source>
</reference>
<dbReference type="GO" id="GO:0045004">
    <property type="term" value="P:DNA replication proofreading"/>
    <property type="evidence" value="ECO:0007669"/>
    <property type="project" value="TreeGrafter"/>
</dbReference>
<keyword evidence="11 19" id="KW-0239">DNA-directed DNA polymerase</keyword>
<dbReference type="FunFam" id="3.30.420.10:FF:000015">
    <property type="entry name" value="DNA polymerase epsilon catalytic subunit"/>
    <property type="match status" value="1"/>
</dbReference>
<evidence type="ECO:0000256" key="17">
    <source>
        <dbReference type="ARBA" id="ARBA00057054"/>
    </source>
</evidence>
<evidence type="ECO:0000256" key="19">
    <source>
        <dbReference type="RuleBase" id="RU365029"/>
    </source>
</evidence>
<dbReference type="FunFam" id="1.10.132.60:FF:000002">
    <property type="entry name" value="DNA polymerase epsilon catalytic subunit"/>
    <property type="match status" value="1"/>
</dbReference>
<evidence type="ECO:0000256" key="7">
    <source>
        <dbReference type="ARBA" id="ARBA00022705"/>
    </source>
</evidence>
<keyword evidence="23" id="KW-1185">Reference proteome</keyword>
<dbReference type="Gene3D" id="3.30.420.10">
    <property type="entry name" value="Ribonuclease H-like superfamily/Ribonuclease H"/>
    <property type="match status" value="1"/>
</dbReference>
<keyword evidence="6 19" id="KW-0548">Nucleotidyltransferase</keyword>
<dbReference type="GO" id="GO:0006287">
    <property type="term" value="P:base-excision repair, gap-filling"/>
    <property type="evidence" value="ECO:0007669"/>
    <property type="project" value="TreeGrafter"/>
</dbReference>
<evidence type="ECO:0000256" key="8">
    <source>
        <dbReference type="ARBA" id="ARBA00022723"/>
    </source>
</evidence>
<dbReference type="SUPFAM" id="SSF53098">
    <property type="entry name" value="Ribonuclease H-like"/>
    <property type="match status" value="1"/>
</dbReference>
<sequence length="2218" mass="253233">MARRTGQPYRRVLRGGQSSYGPRKTNTIDASTLRNSEATSQNEKVEATRLAHRIDESMGFARYDSGGRAGVDFYFIEDDGGTFKATVEYDPYFLVAVRRGKEAEVEEWCKRAFEGVVKGVAKLEKEDLQMPNHLLGYRRTFLKISFANVGDLLGVRKTILPIAEKNKKKMNAMDTYAEVASANAGFDMFDDDQDYDKRPTGVIDASDFVVDIREYDVPYHVRVAIDRGIRIGKWYTVEAKHGVTQLACIDERLQRADPVVMAYDIETTKLPLKFPDASFDQIMMISYMIDGEGFLITNREIVSEDISDFDYTPKPEYEGPFTIFNERDEKGLLERFFDHIKIARPTVIATYNGDFFDWPFVESRASVQGLDMYQEIGFRKNSEDIYQSDYCAHMDAFAWVNRDSYLPQGSRGLKAVTVAKLGYDPDELDPELMTPYASERPQTLAEYSVSDAVATYYLYMKYVHPFIFSLCTIIPLGPDDVLRKGTGTLCEMLLMVQAYQKDIVLPNKHQPPKEAFWDGHLLESETYVGGHVESIEAGVFRSDIPCNFALDSAAIDELLTDLDAALKFSITVEEKKSMDDITNYDEVKAQIVTKLTQLRDTPNRSETPSIYHLDVASMYPNIMTTNRLQPDSMIQESDCAACDFNRPGKTCDRRMPWSWRGEFLPAKKDDYNMVRHALENERFPGKYPKSPVRTFQDLPADEQATLIKKRLQDYSKRIYHKIHDTKTIEREAIICQRENPFYVDTVKDFRDRRYDFKGKQKVWKGKVETLKTSGATAGEIDEAKKMIILFDSLQLAHKVILNSFYGYVMRKGSRWYSMEMAGVTCLTGAHIIQMARQLVERIGRPLELDTDGIWCILPATFPENFAFKLKNGKKVPISYPCVMLNHLVHAKFTNHQYQDLVEPETFRYETHSDNSIFFEVDGPYKAMILPASKEADKNLKKRYAVFNHDGSLAELKGFEVKRRGELKLIKIFQTQIFRFFLEGSTLTETYASVAKVANRWLDVLHQRGSTLADEELIDLICENKSMTKPLEEYGAQKSTAITTAKRLAEFLGEQMIKDKGLNCKYIISSRPKNAPVTERAIPVAIFSAEEHVKHYYLRKWMRDDPADMDPRTIIDWNYYLERLGSVIQKLITIPAASQKVRNPVPRVSHPEWLERRIRVKDDVFKQKKMTDMFDKTLTDVDPNKFSNRIAVDLEDFGSSPVSSQLSRARKGVLTKMVQKRKAPELAAPAQTDPYASLPASMPSMTEDYVGWLQYQKKKWKIQKQAQKRRRQLFGEKRVDATDAIGAIFRKQAELSYMSTWQILQLRETDTPGEIKAHVLIDKKVHQLKVLVPRQLYLNLKQDDLPDVSVEGCTVEKITNHTLPNGHPSVHLFKLTMSEQVYVNESKKLAALFDHPSVEGVYEKQVPLNVRAVLELGSVCTFNEKQRGVLGKGLEYGFDLSALRRVSAQQPYLTQSPLGYLYLYHLVAGDRQIFALFSSTKKEAHVVVLNKARAEQSLPNLDKIYRDMFAYQMQEAGGEPWQSSIEYQDDIHFKTVQVTVKRKAYLEIGDAIKKLQKEENTPLLLVTQSQQHRMLKHDIPILRDFPILPLKADESDMQLPPLGWQSFVAKRIVTHYLRLGTWISHLVDLARYGDIPLCNLERDDPRYLIDIAYARRLQKEKVVLWWSAAPKPDHAGYEKDDILGALEIVETPSVNNPGTYSSVCIDLNIQNLAINTILSSALINEAEGVDSVSFNPAVPNDNAPSDGSNTIYSDNAFATAGITVLREMVKSWHGDAVRGDTMADTMVQHLVCWVESPGSFLYDRSLHYYVQMMSRKALQQLMTDFRRVGSHIVYASANRLLLQTTKAEVGNAYAYSQYILKTVAAKPLFHFLDLEIKEYWDYLVWYDEFNYGGKGCAEVVEAEKQTLEMIMHWQFATFLPLPLQPMFNEWVVEYIELMHARKRPAVLTNGTPRPTQLPIHAAIFKNQKGETDDSTTPGNVLTKTFTRPLLKQIAALMKRQHNELMHADLAPDWAFPSLPGSHLKLTNPALQLVKSVMQVLSLDKTITLEARLLRKELLQLFDIREFSPGGTFANPSTSLCIRQLVCPECTIPRDLDLCRDSDLLPPPARLQPATGAKAPLPQWKCPNCDSAYDKLAIEERLLAEVEKAVVEWATQDLKCAKCRRVRVNDFMEHCSCAGEWVGTVKREELVRRMGVWRRAAAFYGFTMLESVVREAGEGL</sequence>
<dbReference type="Pfam" id="PF23250">
    <property type="entry name" value="zf_DPOE_2"/>
    <property type="match status" value="1"/>
</dbReference>
<dbReference type="InterPro" id="IPR023211">
    <property type="entry name" value="DNA_pol_palm_dom_sf"/>
</dbReference>
<comment type="cofactor">
    <cofactor evidence="1 19">
        <name>[4Fe-4S] cluster</name>
        <dbReference type="ChEBI" id="CHEBI:49883"/>
    </cofactor>
</comment>
<keyword evidence="9 19" id="KW-0863">Zinc-finger</keyword>
<dbReference type="OrthoDB" id="10060449at2759"/>
<dbReference type="SMART" id="SM00486">
    <property type="entry name" value="POLBc"/>
    <property type="match status" value="1"/>
</dbReference>
<evidence type="ECO:0000256" key="11">
    <source>
        <dbReference type="ARBA" id="ARBA00022932"/>
    </source>
</evidence>
<keyword evidence="13 19" id="KW-0411">Iron-sulfur</keyword>
<keyword evidence="4 19" id="KW-0004">4Fe-4S</keyword>
<dbReference type="InterPro" id="IPR006172">
    <property type="entry name" value="DNA-dir_DNA_pol_B"/>
</dbReference>
<evidence type="ECO:0000256" key="14">
    <source>
        <dbReference type="ARBA" id="ARBA00023125"/>
    </source>
</evidence>
<dbReference type="PANTHER" id="PTHR10670">
    <property type="entry name" value="DNA POLYMERASE EPSILON CATALYTIC SUBUNIT A"/>
    <property type="match status" value="1"/>
</dbReference>
<comment type="similarity">
    <text evidence="3 19">Belongs to the DNA polymerase type-B family.</text>
</comment>
<feature type="domain" description="DNA polymerase epsilon catalytic subunit A C-terminal" evidence="21">
    <location>
        <begin position="1499"/>
        <end position="1893"/>
    </location>
</feature>
<comment type="catalytic activity">
    <reaction evidence="16 19">
        <text>DNA(n) + a 2'-deoxyribonucleoside 5'-triphosphate = DNA(n+1) + diphosphate</text>
        <dbReference type="Rhea" id="RHEA:22508"/>
        <dbReference type="Rhea" id="RHEA-COMP:17339"/>
        <dbReference type="Rhea" id="RHEA-COMP:17340"/>
        <dbReference type="ChEBI" id="CHEBI:33019"/>
        <dbReference type="ChEBI" id="CHEBI:61560"/>
        <dbReference type="ChEBI" id="CHEBI:173112"/>
        <dbReference type="EC" id="2.7.7.7"/>
    </reaction>
</comment>
<dbReference type="Pfam" id="PF03104">
    <property type="entry name" value="DNA_pol_B_exo1"/>
    <property type="match status" value="1"/>
</dbReference>
<dbReference type="InterPro" id="IPR055191">
    <property type="entry name" value="POL2_thumb"/>
</dbReference>
<evidence type="ECO:0000256" key="4">
    <source>
        <dbReference type="ARBA" id="ARBA00022485"/>
    </source>
</evidence>
<dbReference type="GO" id="GO:0003677">
    <property type="term" value="F:DNA binding"/>
    <property type="evidence" value="ECO:0007669"/>
    <property type="project" value="UniProtKB-KW"/>
</dbReference>
<dbReference type="Proteomes" id="UP000308768">
    <property type="component" value="Unassembled WGS sequence"/>
</dbReference>
<dbReference type="STRING" id="331657.A0A4U0XRR3"/>
<dbReference type="GO" id="GO:0003887">
    <property type="term" value="F:DNA-directed DNA polymerase activity"/>
    <property type="evidence" value="ECO:0007669"/>
    <property type="project" value="UniProtKB-KW"/>
</dbReference>
<evidence type="ECO:0000256" key="20">
    <source>
        <dbReference type="SAM" id="MobiDB-lite"/>
    </source>
</evidence>
<dbReference type="GO" id="GO:0008622">
    <property type="term" value="C:epsilon DNA polymerase complex"/>
    <property type="evidence" value="ECO:0007669"/>
    <property type="project" value="InterPro"/>
</dbReference>
<feature type="compositionally biased region" description="Polar residues" evidence="20">
    <location>
        <begin position="16"/>
        <end position="42"/>
    </location>
</feature>
<evidence type="ECO:0000256" key="10">
    <source>
        <dbReference type="ARBA" id="ARBA00022833"/>
    </source>
</evidence>
<keyword evidence="7 19" id="KW-0235">DNA replication</keyword>
<evidence type="ECO:0000259" key="21">
    <source>
        <dbReference type="SMART" id="SM01159"/>
    </source>
</evidence>
<dbReference type="InterPro" id="IPR042087">
    <property type="entry name" value="DNA_pol_B_thumb"/>
</dbReference>
<dbReference type="SUPFAM" id="SSF56672">
    <property type="entry name" value="DNA/RNA polymerases"/>
    <property type="match status" value="1"/>
</dbReference>
<evidence type="ECO:0000256" key="1">
    <source>
        <dbReference type="ARBA" id="ARBA00001966"/>
    </source>
</evidence>
<dbReference type="GO" id="GO:0008270">
    <property type="term" value="F:zinc ion binding"/>
    <property type="evidence" value="ECO:0007669"/>
    <property type="project" value="UniProtKB-KW"/>
</dbReference>
<feature type="region of interest" description="Disordered" evidence="20">
    <location>
        <begin position="1"/>
        <end position="43"/>
    </location>
</feature>
<dbReference type="Gene3D" id="3.30.342.10">
    <property type="entry name" value="DNA Polymerase, chain B, domain 1"/>
    <property type="match status" value="1"/>
</dbReference>
<dbReference type="InterPro" id="IPR054475">
    <property type="entry name" value="Znf-DPOE"/>
</dbReference>
<comment type="function">
    <text evidence="17 19">DNA polymerase II participates in chromosomal DNA replication.</text>
</comment>
<dbReference type="SMART" id="SM01159">
    <property type="entry name" value="DUF1744"/>
    <property type="match status" value="1"/>
</dbReference>
<protein>
    <recommendedName>
        <fullName evidence="19">DNA polymerase epsilon catalytic subunit</fullName>
        <ecNumber evidence="19">2.7.7.7</ecNumber>
    </recommendedName>
</protein>
<dbReference type="InterPro" id="IPR013697">
    <property type="entry name" value="DNA_pol_e_suA_C"/>
</dbReference>
<evidence type="ECO:0000313" key="22">
    <source>
        <dbReference type="EMBL" id="TKA79301.1"/>
    </source>
</evidence>
<evidence type="ECO:0000256" key="13">
    <source>
        <dbReference type="ARBA" id="ARBA00023014"/>
    </source>
</evidence>
<evidence type="ECO:0000256" key="5">
    <source>
        <dbReference type="ARBA" id="ARBA00022679"/>
    </source>
</evidence>
<proteinExistence type="inferred from homology"/>
<evidence type="ECO:0000256" key="2">
    <source>
        <dbReference type="ARBA" id="ARBA00004123"/>
    </source>
</evidence>
<comment type="subunit">
    <text evidence="18">Heterotetramer. Consists of 4 subunits: POL2, DPB2, DPB3 and DPB4.</text>
</comment>
<keyword evidence="12 19" id="KW-0408">Iron</keyword>
<evidence type="ECO:0000256" key="3">
    <source>
        <dbReference type="ARBA" id="ARBA00005755"/>
    </source>
</evidence>
<dbReference type="InterPro" id="IPR036397">
    <property type="entry name" value="RNaseH_sf"/>
</dbReference>
<evidence type="ECO:0000256" key="18">
    <source>
        <dbReference type="ARBA" id="ARBA00065544"/>
    </source>
</evidence>
<evidence type="ECO:0000256" key="9">
    <source>
        <dbReference type="ARBA" id="ARBA00022771"/>
    </source>
</evidence>
<dbReference type="InterPro" id="IPR043502">
    <property type="entry name" value="DNA/RNA_pol_sf"/>
</dbReference>
<dbReference type="GO" id="GO:0051539">
    <property type="term" value="F:4 iron, 4 sulfur cluster binding"/>
    <property type="evidence" value="ECO:0007669"/>
    <property type="project" value="UniProtKB-KW"/>
</dbReference>
<dbReference type="CDD" id="cd05535">
    <property type="entry name" value="POLBc_epsilon"/>
    <property type="match status" value="1"/>
</dbReference>
<keyword evidence="5 19" id="KW-0808">Transferase</keyword>
<dbReference type="GO" id="GO:0000166">
    <property type="term" value="F:nucleotide binding"/>
    <property type="evidence" value="ECO:0007669"/>
    <property type="project" value="InterPro"/>
</dbReference>
<dbReference type="Gene3D" id="1.10.132.60">
    <property type="entry name" value="DNA polymerase family B, C-terminal domain"/>
    <property type="match status" value="1"/>
</dbReference>
<dbReference type="FunFam" id="1.10.287.690:FF:000005">
    <property type="entry name" value="DNA polymerase epsilon catalytic subunit"/>
    <property type="match status" value="1"/>
</dbReference>
<dbReference type="InterPro" id="IPR006133">
    <property type="entry name" value="DNA-dir_DNA_pol_B_exonuc"/>
</dbReference>
<dbReference type="FunFam" id="3.90.1600.10:FF:000006">
    <property type="entry name" value="DNA polymerase epsilon catalytic subunit"/>
    <property type="match status" value="1"/>
</dbReference>
<dbReference type="Pfam" id="PF22634">
    <property type="entry name" value="POL2_thumb"/>
    <property type="match status" value="1"/>
</dbReference>
<evidence type="ECO:0000256" key="16">
    <source>
        <dbReference type="ARBA" id="ARBA00049244"/>
    </source>
</evidence>
<dbReference type="InterPro" id="IPR029703">
    <property type="entry name" value="POL2"/>
</dbReference>
<keyword evidence="10 19" id="KW-0862">Zinc</keyword>
<dbReference type="CDD" id="cd05779">
    <property type="entry name" value="DNA_polB_epsilon_exo"/>
    <property type="match status" value="1"/>
</dbReference>
<dbReference type="GO" id="GO:0000278">
    <property type="term" value="P:mitotic cell cycle"/>
    <property type="evidence" value="ECO:0007669"/>
    <property type="project" value="TreeGrafter"/>
</dbReference>
<comment type="caution">
    <text evidence="22">The sequence shown here is derived from an EMBL/GenBank/DDBJ whole genome shotgun (WGS) entry which is preliminary data.</text>
</comment>
<accession>A0A4U0XRR3</accession>
<comment type="subcellular location">
    <subcellularLocation>
        <location evidence="2 19">Nucleus</location>
    </subcellularLocation>
</comment>
<dbReference type="EC" id="2.7.7.7" evidence="19"/>
<evidence type="ECO:0000256" key="12">
    <source>
        <dbReference type="ARBA" id="ARBA00023004"/>
    </source>
</evidence>
<dbReference type="EMBL" id="NAJN01000105">
    <property type="protein sequence ID" value="TKA79301.1"/>
    <property type="molecule type" value="Genomic_DNA"/>
</dbReference>
<organism evidence="22 23">
    <name type="scientific">Cryomyces minteri</name>
    <dbReference type="NCBI Taxonomy" id="331657"/>
    <lineage>
        <taxon>Eukaryota</taxon>
        <taxon>Fungi</taxon>
        <taxon>Dikarya</taxon>
        <taxon>Ascomycota</taxon>
        <taxon>Pezizomycotina</taxon>
        <taxon>Dothideomycetes</taxon>
        <taxon>Dothideomycetes incertae sedis</taxon>
        <taxon>Cryomyces</taxon>
    </lineage>
</organism>
<keyword evidence="14 19" id="KW-0238">DNA-binding</keyword>
<dbReference type="Pfam" id="PF08490">
    <property type="entry name" value="DUF1744"/>
    <property type="match status" value="1"/>
</dbReference>
<dbReference type="GO" id="GO:0008310">
    <property type="term" value="F:single-stranded DNA 3'-5' DNA exonuclease activity"/>
    <property type="evidence" value="ECO:0007669"/>
    <property type="project" value="TreeGrafter"/>
</dbReference>
<evidence type="ECO:0000313" key="23">
    <source>
        <dbReference type="Proteomes" id="UP000308768"/>
    </source>
</evidence>
<dbReference type="GO" id="GO:0006297">
    <property type="term" value="P:nucleotide-excision repair, DNA gap filling"/>
    <property type="evidence" value="ECO:0007669"/>
    <property type="project" value="TreeGrafter"/>
</dbReference>
<keyword evidence="15 19" id="KW-0539">Nucleus</keyword>